<dbReference type="Proteomes" id="UP000319557">
    <property type="component" value="Chromosome"/>
</dbReference>
<protein>
    <submittedName>
        <fullName evidence="1">Uncharacterized protein</fullName>
    </submittedName>
</protein>
<sequence>MLVRVVCSFNRTGNALRVFNASHRFAFQVLATRGPLGTRLN</sequence>
<name>A0A517LW82_9BACT</name>
<evidence type="ECO:0000313" key="1">
    <source>
        <dbReference type="EMBL" id="QDS86876.1"/>
    </source>
</evidence>
<organism evidence="1 2">
    <name type="scientific">Rosistilla ulvae</name>
    <dbReference type="NCBI Taxonomy" id="1930277"/>
    <lineage>
        <taxon>Bacteria</taxon>
        <taxon>Pseudomonadati</taxon>
        <taxon>Planctomycetota</taxon>
        <taxon>Planctomycetia</taxon>
        <taxon>Pirellulales</taxon>
        <taxon>Pirellulaceae</taxon>
        <taxon>Rosistilla</taxon>
    </lineage>
</organism>
<dbReference type="AlphaFoldDB" id="A0A517LW82"/>
<dbReference type="EMBL" id="CP036261">
    <property type="protein sequence ID" value="QDS86876.1"/>
    <property type="molecule type" value="Genomic_DNA"/>
</dbReference>
<reference evidence="1 2" key="1">
    <citation type="submission" date="2019-02" db="EMBL/GenBank/DDBJ databases">
        <title>Deep-cultivation of Planctomycetes and their phenomic and genomic characterization uncovers novel biology.</title>
        <authorList>
            <person name="Wiegand S."/>
            <person name="Jogler M."/>
            <person name="Boedeker C."/>
            <person name="Pinto D."/>
            <person name="Vollmers J."/>
            <person name="Rivas-Marin E."/>
            <person name="Kohn T."/>
            <person name="Peeters S.H."/>
            <person name="Heuer A."/>
            <person name="Rast P."/>
            <person name="Oberbeckmann S."/>
            <person name="Bunk B."/>
            <person name="Jeske O."/>
            <person name="Meyerdierks A."/>
            <person name="Storesund J.E."/>
            <person name="Kallscheuer N."/>
            <person name="Luecker S."/>
            <person name="Lage O.M."/>
            <person name="Pohl T."/>
            <person name="Merkel B.J."/>
            <person name="Hornburger P."/>
            <person name="Mueller R.-W."/>
            <person name="Bruemmer F."/>
            <person name="Labrenz M."/>
            <person name="Spormann A.M."/>
            <person name="Op den Camp H."/>
            <person name="Overmann J."/>
            <person name="Amann R."/>
            <person name="Jetten M.S.M."/>
            <person name="Mascher T."/>
            <person name="Medema M.H."/>
            <person name="Devos D.P."/>
            <person name="Kaster A.-K."/>
            <person name="Ovreas L."/>
            <person name="Rohde M."/>
            <person name="Galperin M.Y."/>
            <person name="Jogler C."/>
        </authorList>
    </citation>
    <scope>NUCLEOTIDE SEQUENCE [LARGE SCALE GENOMIC DNA]</scope>
    <source>
        <strain evidence="1 2">EC9</strain>
    </source>
</reference>
<accession>A0A517LW82</accession>
<proteinExistence type="predicted"/>
<keyword evidence="2" id="KW-1185">Reference proteome</keyword>
<evidence type="ECO:0000313" key="2">
    <source>
        <dbReference type="Proteomes" id="UP000319557"/>
    </source>
</evidence>
<dbReference type="KEGG" id="ruv:EC9_10510"/>
<gene>
    <name evidence="1" type="ORF">EC9_10510</name>
</gene>